<accession>A0A336JXY1</accession>
<dbReference type="GO" id="GO:0003677">
    <property type="term" value="F:DNA binding"/>
    <property type="evidence" value="ECO:0007669"/>
    <property type="project" value="InterPro"/>
</dbReference>
<dbReference type="SUPFAM" id="SSF52540">
    <property type="entry name" value="P-loop containing nucleoside triphosphate hydrolases"/>
    <property type="match status" value="1"/>
</dbReference>
<evidence type="ECO:0000313" key="5">
    <source>
        <dbReference type="Proteomes" id="UP000256343"/>
    </source>
</evidence>
<sequence length="763" mass="85627">MAYSFENLSHADFEDLARDLLGQETGVRFEGFSAGPDGGIDGRHATADKLTILQAKHYAGSPFSALKSAMAKSRPCIDVLKPSRYLLATSRALTPANKASLAREIGPWLQSQADIFGPTEINDLLRKFPEIAKANLKLWLSGTAVLERIVHAAAHAFTVVTREEIESKLKVYAPNPSFTAARDKLEQGHVVIISGPPGVGKTTLAEMLSYAYISDGWTYVAIRSLNDGFAKLDDRTKQIFFFDDFLGTAALDTRALASNDSDLTRFLKRVRASSNARFVLTTRAPIFEEARRISEHLADQRLDIAKYVLDVGVYTRRIRARILYNHLAISGVSQEHIVALWQSHAVPLIVDHKNYNPRIIEAMTDGPQMRDVTPASYGAEFLKALDNPSRIWDVSFRKHIPEMCRHLLYALFFCSDYGVSLDELRVAFDALHQLLASKYSTPHGPKDFEEAVRILEGGYININGKTVTFINPSLRDFLTDYIDSPELVEDLAEAAQKADWSKRVSDHIKAKRLWRETSCKRGYTAFISVARRFTILPEMKKNEDREGVWSYYDLSFGGRIELLLEWSKESDNAVFVQIATEIAANPSRRFDAWRDGQRLVSLIIRLQDGAEYGSLKGAEKLRTAIEDQLVTMLNGYIVPDDLDSILDSMEGYEQVLGDRVRTALSDAMRAQFERLDSLIEDVDNESTLDDHIKAIRRFAPLVGVKDDVLVRAVATIELKKSEIEEVSSAAESPTFPASIRRESDKFDDQALEDLFAPLVYGLR</sequence>
<dbReference type="Gene3D" id="3.40.50.300">
    <property type="entry name" value="P-loop containing nucleotide triphosphate hydrolases"/>
    <property type="match status" value="1"/>
</dbReference>
<evidence type="ECO:0000313" key="2">
    <source>
        <dbReference type="EMBL" id="RED25547.1"/>
    </source>
</evidence>
<proteinExistence type="predicted"/>
<dbReference type="InterPro" id="IPR027417">
    <property type="entry name" value="P-loop_NTPase"/>
</dbReference>
<dbReference type="InterPro" id="IPR003593">
    <property type="entry name" value="AAA+_ATPase"/>
</dbReference>
<name>A0A336JXY1_9BRAD</name>
<keyword evidence="5" id="KW-1185">Reference proteome</keyword>
<dbReference type="InterPro" id="IPR049050">
    <property type="entry name" value="nSTAND3"/>
</dbReference>
<dbReference type="Proteomes" id="UP000256343">
    <property type="component" value="Unassembled WGS sequence"/>
</dbReference>
<reference evidence="2 5" key="2">
    <citation type="submission" date="2018-07" db="EMBL/GenBank/DDBJ databases">
        <title>Genomic Encyclopedia of Archaeal and Bacterial Type Strains, Phase II (KMG-II): from individual species to whole genera.</title>
        <authorList>
            <person name="Goeker M."/>
        </authorList>
    </citation>
    <scope>NUCLEOTIDE SEQUENCE [LARGE SCALE GENOMIC DNA]</scope>
    <source>
        <strain evidence="2 5">JA575</strain>
    </source>
</reference>
<dbReference type="GO" id="GO:0004519">
    <property type="term" value="F:endonuclease activity"/>
    <property type="evidence" value="ECO:0007669"/>
    <property type="project" value="InterPro"/>
</dbReference>
<dbReference type="RefSeq" id="WP_114360557.1">
    <property type="nucleotide sequence ID" value="NZ_QRDT01000031.1"/>
</dbReference>
<dbReference type="AlphaFoldDB" id="A0A336JXY1"/>
<organism evidence="3 4">
    <name type="scientific">Rhodopseudomonas pentothenatexigens</name>
    <dbReference type="NCBI Taxonomy" id="999699"/>
    <lineage>
        <taxon>Bacteria</taxon>
        <taxon>Pseudomonadati</taxon>
        <taxon>Pseudomonadota</taxon>
        <taxon>Alphaproteobacteria</taxon>
        <taxon>Hyphomicrobiales</taxon>
        <taxon>Nitrobacteraceae</taxon>
        <taxon>Rhodopseudomonas</taxon>
    </lineage>
</organism>
<protein>
    <recommendedName>
        <fullName evidence="1">AAA+ ATPase domain-containing protein</fullName>
    </recommendedName>
</protein>
<dbReference type="GO" id="GO:0009307">
    <property type="term" value="P:DNA restriction-modification system"/>
    <property type="evidence" value="ECO:0007669"/>
    <property type="project" value="InterPro"/>
</dbReference>
<dbReference type="OrthoDB" id="9806903at2"/>
<dbReference type="EMBL" id="QRDT01000031">
    <property type="protein sequence ID" value="RED25547.1"/>
    <property type="molecule type" value="Genomic_DNA"/>
</dbReference>
<dbReference type="Proteomes" id="UP000252631">
    <property type="component" value="Unassembled WGS sequence"/>
</dbReference>
<dbReference type="SMART" id="SM00382">
    <property type="entry name" value="AAA"/>
    <property type="match status" value="1"/>
</dbReference>
<dbReference type="EMBL" id="UFQQ01000031">
    <property type="protein sequence ID" value="SSW93159.1"/>
    <property type="molecule type" value="Genomic_DNA"/>
</dbReference>
<gene>
    <name evidence="2" type="ORF">BJ125_13115</name>
    <name evidence="3" type="ORF">SAMN05892882_13115</name>
</gene>
<evidence type="ECO:0000259" key="1">
    <source>
        <dbReference type="SMART" id="SM00382"/>
    </source>
</evidence>
<reference evidence="3 4" key="1">
    <citation type="submission" date="2017-08" db="EMBL/GenBank/DDBJ databases">
        <authorList>
            <person name="de Groot N.N."/>
        </authorList>
    </citation>
    <scope>NUCLEOTIDE SEQUENCE [LARGE SCALE GENOMIC DNA]</scope>
    <source>
        <strain evidence="3 4">JA575</strain>
    </source>
</reference>
<evidence type="ECO:0000313" key="3">
    <source>
        <dbReference type="EMBL" id="SSW93159.1"/>
    </source>
</evidence>
<feature type="domain" description="AAA+ ATPase" evidence="1">
    <location>
        <begin position="187"/>
        <end position="308"/>
    </location>
</feature>
<evidence type="ECO:0000313" key="4">
    <source>
        <dbReference type="Proteomes" id="UP000252631"/>
    </source>
</evidence>
<dbReference type="Pfam" id="PF20720">
    <property type="entry name" value="nSTAND3"/>
    <property type="match status" value="1"/>
</dbReference>